<organism evidence="1 2">
    <name type="scientific">Photorhabdus bodei</name>
    <dbReference type="NCBI Taxonomy" id="2029681"/>
    <lineage>
        <taxon>Bacteria</taxon>
        <taxon>Pseudomonadati</taxon>
        <taxon>Pseudomonadota</taxon>
        <taxon>Gammaproteobacteria</taxon>
        <taxon>Enterobacterales</taxon>
        <taxon>Morganellaceae</taxon>
        <taxon>Photorhabdus</taxon>
    </lineage>
</organism>
<accession>A0ABX0AR36</accession>
<dbReference type="InterPro" id="IPR051162">
    <property type="entry name" value="T4SS_component"/>
</dbReference>
<dbReference type="PANTHER" id="PTHR30121:SF6">
    <property type="entry name" value="SLR6007 PROTEIN"/>
    <property type="match status" value="1"/>
</dbReference>
<keyword evidence="2" id="KW-1185">Reference proteome</keyword>
<dbReference type="InterPro" id="IPR025955">
    <property type="entry name" value="TraC/Conjuga_ATPase"/>
</dbReference>
<dbReference type="SUPFAM" id="SSF52540">
    <property type="entry name" value="P-loop containing nucleoside triphosphate hydrolases"/>
    <property type="match status" value="1"/>
</dbReference>
<dbReference type="Pfam" id="PF11130">
    <property type="entry name" value="TraC_F_IV"/>
    <property type="match status" value="1"/>
</dbReference>
<dbReference type="NCBIfam" id="TIGR03744">
    <property type="entry name" value="traC_PFL_4706"/>
    <property type="match status" value="1"/>
</dbReference>
<name>A0ABX0AR36_9GAMM</name>
<comment type="caution">
    <text evidence="1">The sequence shown here is derived from an EMBL/GenBank/DDBJ whole genome shotgun (WGS) entry which is preliminary data.</text>
</comment>
<proteinExistence type="predicted"/>
<evidence type="ECO:0000313" key="2">
    <source>
        <dbReference type="Proteomes" id="UP000466619"/>
    </source>
</evidence>
<dbReference type="InterPro" id="IPR027417">
    <property type="entry name" value="P-loop_NTPase"/>
</dbReference>
<evidence type="ECO:0000313" key="1">
    <source>
        <dbReference type="EMBL" id="NDL05528.1"/>
    </source>
</evidence>
<dbReference type="EMBL" id="WSFC01000067">
    <property type="protein sequence ID" value="NDL05528.1"/>
    <property type="molecule type" value="Genomic_DNA"/>
</dbReference>
<sequence>MMWTLLNKACLRKRSNLSQVLGETEVILPSSSTVVGREPLRRPGKMTSTDEAALYDTWPSIIDYLPWAEYLDDEKCLLLDDGLSVGAIYTVSPVPTEGRPAARLEEIRDQVEDALQDSLEEEDISPWVVQFFCQDEDDSSLSLTQLRQYIKPWAQGTAFTETWLAETERHLRGIARPEGLFSDTLVTGQPWRGQQRRTRMVVYRWVPAGQKEALSPAALLNQVCNRLTVSLASAGILCERQNGEQIHHWLLRLFNPAPDWIDKTTLYQAASYATPQAGEWKPDNDFTETLWFTPPRSDVKNGVWWFDNIAHRAVPVERLRRPPEPGTLTGEMVRGEHINALMDLLPSGTLVSLTIVIPAQDRLEQDFDRLSKNAVGENTESGRVRADVKEAKAHLGLRHKLCRSALIFLLQGADVDDLNRRHQQLVATLLVSGLQPVKPECDVAPLNGYLRALPMCFNPQRDKHHWYTRLTWMQHVAGLLPVTGRATGTGNPGLSFFNRGGDVLTFDPQNKHDRTQNAHLLLFGPTGAGKSATLCASLSQLMAVHRPRLFVAEAGNSFGLFADYCQRLGLSVNKISIKPGCGVSLALFADAHQLLQMASSQLDLAGEKPAEEIEDDGDDEQRDILGEMEIAARMMITGGEKKEEERLTRADRGMIREAIMMAAKASADDGRQMIAEDLQKALSVIAWDSRRDEQGRSLRTEQRRARAEEMAGAMSMFTSGFEGELFNRPGTPWPEADVTLIDLGTLVREGYGAQMSLAMVSLVNTINNMAERDQFEDREINFVVDEAHILTTNPLLSPYMTKVVKMWRKLGAWLWLATQNLADYPDSAEKMLNMAEWWLCLTMPPDEVEQIARFKKLSEEQKSVLLSASKHPGCYTEGVVLSKKVEALFRVVPPSVYLALGMTEKEEKAERRAIMKALHCSELDAAFVVARRLDRARGLISEKEADVRDEDLLAMQECRL</sequence>
<protein>
    <submittedName>
        <fullName evidence="1">Conjugative transfer ATPase</fullName>
    </submittedName>
</protein>
<reference evidence="1 2" key="1">
    <citation type="submission" date="2019-12" db="EMBL/GenBank/DDBJ databases">
        <title>Engineering Photorhabdus to improve their lethality against agricultural pests.</title>
        <authorList>
            <person name="Machado R.A.R."/>
        </authorList>
    </citation>
    <scope>NUCLEOTIDE SEQUENCE [LARGE SCALE GENOMIC DNA]</scope>
    <source>
        <strain evidence="1 2">M-CN4</strain>
    </source>
</reference>
<dbReference type="RefSeq" id="WP_162120854.1">
    <property type="nucleotide sequence ID" value="NZ_CAWPJS010000067.1"/>
</dbReference>
<dbReference type="PANTHER" id="PTHR30121">
    <property type="entry name" value="UNCHARACTERIZED PROTEIN YJGR-RELATED"/>
    <property type="match status" value="1"/>
</dbReference>
<dbReference type="InterPro" id="IPR022303">
    <property type="entry name" value="Conjug_Trfer_ATPase"/>
</dbReference>
<dbReference type="Proteomes" id="UP000466619">
    <property type="component" value="Unassembled WGS sequence"/>
</dbReference>
<gene>
    <name evidence="1" type="ORF">GPY48_20795</name>
</gene>
<dbReference type="Gene3D" id="3.40.50.300">
    <property type="entry name" value="P-loop containing nucleotide triphosphate hydrolases"/>
    <property type="match status" value="2"/>
</dbReference>